<dbReference type="Proteomes" id="UP000887159">
    <property type="component" value="Unassembled WGS sequence"/>
</dbReference>
<protein>
    <submittedName>
        <fullName evidence="1">Uncharacterized protein</fullName>
    </submittedName>
</protein>
<keyword evidence="2" id="KW-1185">Reference proteome</keyword>
<dbReference type="AlphaFoldDB" id="A0A8X6WD37"/>
<comment type="caution">
    <text evidence="1">The sequence shown here is derived from an EMBL/GenBank/DDBJ whole genome shotgun (WGS) entry which is preliminary data.</text>
</comment>
<organism evidence="1 2">
    <name type="scientific">Trichonephila clavipes</name>
    <name type="common">Golden silk orbweaver</name>
    <name type="synonym">Nephila clavipes</name>
    <dbReference type="NCBI Taxonomy" id="2585209"/>
    <lineage>
        <taxon>Eukaryota</taxon>
        <taxon>Metazoa</taxon>
        <taxon>Ecdysozoa</taxon>
        <taxon>Arthropoda</taxon>
        <taxon>Chelicerata</taxon>
        <taxon>Arachnida</taxon>
        <taxon>Araneae</taxon>
        <taxon>Araneomorphae</taxon>
        <taxon>Entelegynae</taxon>
        <taxon>Araneoidea</taxon>
        <taxon>Nephilidae</taxon>
        <taxon>Trichonephila</taxon>
    </lineage>
</organism>
<name>A0A8X6WD37_TRICX</name>
<proteinExistence type="predicted"/>
<dbReference type="EMBL" id="BMAU01021401">
    <property type="protein sequence ID" value="GFY32016.1"/>
    <property type="molecule type" value="Genomic_DNA"/>
</dbReference>
<evidence type="ECO:0000313" key="2">
    <source>
        <dbReference type="Proteomes" id="UP000887159"/>
    </source>
</evidence>
<reference evidence="1" key="1">
    <citation type="submission" date="2020-08" db="EMBL/GenBank/DDBJ databases">
        <title>Multicomponent nature underlies the extraordinary mechanical properties of spider dragline silk.</title>
        <authorList>
            <person name="Kono N."/>
            <person name="Nakamura H."/>
            <person name="Mori M."/>
            <person name="Yoshida Y."/>
            <person name="Ohtoshi R."/>
            <person name="Malay A.D."/>
            <person name="Moran D.A.P."/>
            <person name="Tomita M."/>
            <person name="Numata K."/>
            <person name="Arakawa K."/>
        </authorList>
    </citation>
    <scope>NUCLEOTIDE SEQUENCE</scope>
</reference>
<accession>A0A8X6WD37</accession>
<sequence>MVENIPSPEKVKIVRFKTSQPKYSKSRVARELLLPSALVRVVGHSGKWHVTYGVPVPERDVPPHQNFRIKSRINGIT</sequence>
<gene>
    <name evidence="1" type="ORF">TNCV_2621531</name>
</gene>
<evidence type="ECO:0000313" key="1">
    <source>
        <dbReference type="EMBL" id="GFY32016.1"/>
    </source>
</evidence>